<reference evidence="1" key="2">
    <citation type="submission" date="2025-08" db="UniProtKB">
        <authorList>
            <consortium name="Ensembl"/>
        </authorList>
    </citation>
    <scope>IDENTIFICATION</scope>
</reference>
<protein>
    <submittedName>
        <fullName evidence="1">Uncharacterized protein</fullName>
    </submittedName>
</protein>
<dbReference type="Proteomes" id="UP000233100">
    <property type="component" value="Chromosome 8"/>
</dbReference>
<dbReference type="AlphaFoldDB" id="A0A7N9CR75"/>
<proteinExistence type="predicted"/>
<dbReference type="Ensembl" id="ENSMFAT00000091620.1">
    <property type="protein sequence ID" value="ENSMFAP00000054788.1"/>
    <property type="gene ID" value="ENSMFAG00000050311.1"/>
</dbReference>
<dbReference type="PANTHER" id="PTHR12138:SF162">
    <property type="entry name" value="CHROMOSOME UNDETERMINED SCAFFOLD_275, WHOLE GENOME SHOTGUN SEQUENCE"/>
    <property type="match status" value="1"/>
</dbReference>
<dbReference type="PRINTS" id="PR02045">
    <property type="entry name" value="F138DOMAIN"/>
</dbReference>
<name>A0A7N9CR75_MACFA</name>
<accession>A0A7N9CR75</accession>
<organism evidence="1 2">
    <name type="scientific">Macaca fascicularis</name>
    <name type="common">Crab-eating macaque</name>
    <name type="synonym">Cynomolgus monkey</name>
    <dbReference type="NCBI Taxonomy" id="9541"/>
    <lineage>
        <taxon>Eukaryota</taxon>
        <taxon>Metazoa</taxon>
        <taxon>Chordata</taxon>
        <taxon>Craniata</taxon>
        <taxon>Vertebrata</taxon>
        <taxon>Euteleostomi</taxon>
        <taxon>Mammalia</taxon>
        <taxon>Eutheria</taxon>
        <taxon>Euarchontoglires</taxon>
        <taxon>Primates</taxon>
        <taxon>Haplorrhini</taxon>
        <taxon>Catarrhini</taxon>
        <taxon>Cercopithecidae</taxon>
        <taxon>Cercopithecinae</taxon>
        <taxon>Macaca</taxon>
    </lineage>
</organism>
<reference evidence="1" key="3">
    <citation type="submission" date="2025-09" db="UniProtKB">
        <authorList>
            <consortium name="Ensembl"/>
        </authorList>
    </citation>
    <scope>IDENTIFICATION</scope>
</reference>
<evidence type="ECO:0000313" key="1">
    <source>
        <dbReference type="Ensembl" id="ENSMFAP00000054788.1"/>
    </source>
</evidence>
<evidence type="ECO:0000313" key="2">
    <source>
        <dbReference type="Proteomes" id="UP000233100"/>
    </source>
</evidence>
<keyword evidence="2" id="KW-1185">Reference proteome</keyword>
<sequence length="173" mass="19027">MPMLRLSTVAIAGRLDWRSDDAEWTEVEWKSQPVKHLMYQMTWFFVFFFSVMESCSVAQAGMILVHCNLCLPGSSDSPASASRLAGITGTCHHARLIFVFLVETGFQHVGQPVLKLVTSGDPPASASQSAEITGMSHCAWPVLDDLCSATENNSLRFQLHCIACICDLSLMDI</sequence>
<dbReference type="PANTHER" id="PTHR12138">
    <property type="entry name" value="PRIMATE-EXPANDED PROTEIN FAMILY"/>
    <property type="match status" value="1"/>
</dbReference>
<dbReference type="GeneTree" id="ENSGT01120000271815"/>
<reference evidence="1 2" key="1">
    <citation type="submission" date="2013-03" db="EMBL/GenBank/DDBJ databases">
        <authorList>
            <person name="Warren W."/>
            <person name="Wilson R.K."/>
        </authorList>
    </citation>
    <scope>NUCLEOTIDE SEQUENCE</scope>
</reference>